<proteinExistence type="predicted"/>
<gene>
    <name evidence="1" type="ORF">TanjilG_14145</name>
</gene>
<protein>
    <submittedName>
        <fullName evidence="1">Uncharacterized protein</fullName>
    </submittedName>
</protein>
<dbReference type="EMBL" id="CM007363">
    <property type="protein sequence ID" value="OIW15146.1"/>
    <property type="molecule type" value="Genomic_DNA"/>
</dbReference>
<keyword evidence="2" id="KW-1185">Reference proteome</keyword>
<organism evidence="1 2">
    <name type="scientific">Lupinus angustifolius</name>
    <name type="common">Narrow-leaved blue lupine</name>
    <dbReference type="NCBI Taxonomy" id="3871"/>
    <lineage>
        <taxon>Eukaryota</taxon>
        <taxon>Viridiplantae</taxon>
        <taxon>Streptophyta</taxon>
        <taxon>Embryophyta</taxon>
        <taxon>Tracheophyta</taxon>
        <taxon>Spermatophyta</taxon>
        <taxon>Magnoliopsida</taxon>
        <taxon>eudicotyledons</taxon>
        <taxon>Gunneridae</taxon>
        <taxon>Pentapetalae</taxon>
        <taxon>rosids</taxon>
        <taxon>fabids</taxon>
        <taxon>Fabales</taxon>
        <taxon>Fabaceae</taxon>
        <taxon>Papilionoideae</taxon>
        <taxon>50 kb inversion clade</taxon>
        <taxon>genistoids sensu lato</taxon>
        <taxon>core genistoids</taxon>
        <taxon>Genisteae</taxon>
        <taxon>Lupinus</taxon>
    </lineage>
</organism>
<evidence type="ECO:0000313" key="1">
    <source>
        <dbReference type="EMBL" id="OIW15146.1"/>
    </source>
</evidence>
<reference evidence="1 2" key="1">
    <citation type="journal article" date="2017" name="Plant Biotechnol. J.">
        <title>A comprehensive draft genome sequence for lupin (Lupinus angustifolius), an emerging health food: insights into plant-microbe interactions and legume evolution.</title>
        <authorList>
            <person name="Hane J.K."/>
            <person name="Ming Y."/>
            <person name="Kamphuis L.G."/>
            <person name="Nelson M.N."/>
            <person name="Garg G."/>
            <person name="Atkins C.A."/>
            <person name="Bayer P.E."/>
            <person name="Bravo A."/>
            <person name="Bringans S."/>
            <person name="Cannon S."/>
            <person name="Edwards D."/>
            <person name="Foley R."/>
            <person name="Gao L.L."/>
            <person name="Harrison M.J."/>
            <person name="Huang W."/>
            <person name="Hurgobin B."/>
            <person name="Li S."/>
            <person name="Liu C.W."/>
            <person name="McGrath A."/>
            <person name="Morahan G."/>
            <person name="Murray J."/>
            <person name="Weller J."/>
            <person name="Jian J."/>
            <person name="Singh K.B."/>
        </authorList>
    </citation>
    <scope>NUCLEOTIDE SEQUENCE [LARGE SCALE GENOMIC DNA]</scope>
    <source>
        <strain evidence="2">cv. Tanjil</strain>
        <tissue evidence="1">Whole plant</tissue>
    </source>
</reference>
<name>A0A1J7I980_LUPAN</name>
<dbReference type="Gramene" id="OIW15146">
    <property type="protein sequence ID" value="OIW15146"/>
    <property type="gene ID" value="TanjilG_14145"/>
</dbReference>
<dbReference type="Proteomes" id="UP000188354">
    <property type="component" value="Chromosome LG03"/>
</dbReference>
<dbReference type="AlphaFoldDB" id="A0A1J7I980"/>
<evidence type="ECO:0000313" key="2">
    <source>
        <dbReference type="Proteomes" id="UP000188354"/>
    </source>
</evidence>
<sequence length="201" mass="22835">MMIMEQKTLILFAMTTKELIIITIMEDNDRAEFFDLDDMDVDDNDRAEFSDLDDMDEDDNNNGELQLMIFPDMFGLRQYDLSLTTLPTLPAYIHISGNYNYKSTVFLINSDTSVFLICPAPPLPVSPLDKAENDDNNNNNQPIYRAITMPFVLTLPFNMANTNIVIHIYIRVSVRRVIVYATAQVGVTDCAAYLTMPAPQT</sequence>
<accession>A0A1J7I980</accession>